<gene>
    <name evidence="3" type="ORF">C9I57_00865</name>
</gene>
<feature type="signal peptide" evidence="1">
    <location>
        <begin position="1"/>
        <end position="27"/>
    </location>
</feature>
<dbReference type="Proteomes" id="UP000240638">
    <property type="component" value="Unassembled WGS sequence"/>
</dbReference>
<dbReference type="InterPro" id="IPR029058">
    <property type="entry name" value="AB_hydrolase_fold"/>
</dbReference>
<sequence length="482" mass="51323">MIIRSMLQKFRWLAVLAGLAVCGVTYAAESQVSGGRYGDVTVAWPEGEIRGFVILFSAGKGWSPADAQAARALAHEGALTVGVDTGRYAANLAATGQACRHLDGDAEAISHQLERQLKSSRYFAPIVAGAGQGGTLALHVLAQAPANTIAGAVALDAEGTLDKRFEPCAPDPTVSRGSVLPGFVETGVTTQTAIKASQQAERSAVKEGADSPGFQYGKNVTSLMAPLLAKRPRVFGATATRADQLVALIGPRLLSETGGEQDVSDLPLIELPAAHPKGMLAVIMSGDGGWRDLDKTIGEEFQKDGVSVIGWDSLRYFWSEKTPEQVSRDLTRALRVYGARWHADSFALIGYSFGADVMPFAYNRLPASLRDRIAIVSLLGFAKAADFQVRVTGWLGLPPSAKALPARPEVDRMPAGVIQCFYGEDEEDTLCPALAPTREVVRTPGGHHFGRGYGVLEDQILAGWEKRMRGENSALVHTGSTP</sequence>
<dbReference type="Gene3D" id="3.40.50.1820">
    <property type="entry name" value="alpha/beta hydrolase"/>
    <property type="match status" value="2"/>
</dbReference>
<evidence type="ECO:0000256" key="1">
    <source>
        <dbReference type="SAM" id="SignalP"/>
    </source>
</evidence>
<evidence type="ECO:0000259" key="2">
    <source>
        <dbReference type="Pfam" id="PF06057"/>
    </source>
</evidence>
<feature type="chain" id="PRO_5015617883" evidence="1">
    <location>
        <begin position="28"/>
        <end position="482"/>
    </location>
</feature>
<feature type="domain" description="Bacterial virulence" evidence="2">
    <location>
        <begin position="279"/>
        <end position="467"/>
    </location>
</feature>
<keyword evidence="1" id="KW-0732">Signal</keyword>
<dbReference type="SUPFAM" id="SSF53474">
    <property type="entry name" value="alpha/beta-Hydrolases"/>
    <property type="match status" value="2"/>
</dbReference>
<proteinExistence type="predicted"/>
<dbReference type="PIRSF" id="PIRSF029063">
    <property type="entry name" value="IV_sec_VirJ"/>
    <property type="match status" value="1"/>
</dbReference>
<dbReference type="InterPro" id="IPR010333">
    <property type="entry name" value="VirJ"/>
</dbReference>
<organism evidence="3 4">
    <name type="scientific">Trinickia symbiotica</name>
    <dbReference type="NCBI Taxonomy" id="863227"/>
    <lineage>
        <taxon>Bacteria</taxon>
        <taxon>Pseudomonadati</taxon>
        <taxon>Pseudomonadota</taxon>
        <taxon>Betaproteobacteria</taxon>
        <taxon>Burkholderiales</taxon>
        <taxon>Burkholderiaceae</taxon>
        <taxon>Trinickia</taxon>
    </lineage>
</organism>
<reference evidence="3 4" key="1">
    <citation type="submission" date="2018-03" db="EMBL/GenBank/DDBJ databases">
        <title>Whole genome analyses suggest that Burkholderia sensu lato contains two further novel genera in the rhizoxinica-symbiotica group Mycetohabitans gen. nov., and Trinickia gen. nov.: implications for the evolution of diazotrophy and nodulation in the Burkholderiaceae.</title>
        <authorList>
            <person name="Estrada De Los Santos P."/>
            <person name="Palmer M."/>
            <person name="Chavez-Ramirez B."/>
            <person name="Steenkamp E.T."/>
            <person name="Hirsch A.M."/>
            <person name="Manyaka P."/>
            <person name="Maluk M."/>
            <person name="Lafos M."/>
            <person name="Crook M."/>
            <person name="Gross E."/>
            <person name="Simon M.F."/>
            <person name="Bueno Dos Reis Junior F."/>
            <person name="Poole P.S."/>
            <person name="Venter S.N."/>
            <person name="James E.K."/>
        </authorList>
    </citation>
    <scope>NUCLEOTIDE SEQUENCE [LARGE SCALE GENOMIC DNA]</scope>
    <source>
        <strain evidence="3 4">JPY-366</strain>
    </source>
</reference>
<name>A0A2T3Y0T5_9BURK</name>
<dbReference type="EMBL" id="PYUC01000001">
    <property type="protein sequence ID" value="PTB22383.1"/>
    <property type="molecule type" value="Genomic_DNA"/>
</dbReference>
<dbReference type="Pfam" id="PF06057">
    <property type="entry name" value="VirJ"/>
    <property type="match status" value="1"/>
</dbReference>
<dbReference type="AlphaFoldDB" id="A0A2T3Y0T5"/>
<dbReference type="InterPro" id="IPR011225">
    <property type="entry name" value="IV_sec_VirJ"/>
</dbReference>
<evidence type="ECO:0000313" key="4">
    <source>
        <dbReference type="Proteomes" id="UP000240638"/>
    </source>
</evidence>
<protein>
    <submittedName>
        <fullName evidence="3">Virulence factor</fullName>
    </submittedName>
</protein>
<accession>A0A2T3Y0T5</accession>
<comment type="caution">
    <text evidence="3">The sequence shown here is derived from an EMBL/GenBank/DDBJ whole genome shotgun (WGS) entry which is preliminary data.</text>
</comment>
<evidence type="ECO:0000313" key="3">
    <source>
        <dbReference type="EMBL" id="PTB22383.1"/>
    </source>
</evidence>